<evidence type="ECO:0000313" key="6">
    <source>
        <dbReference type="EMBL" id="CCG81982.1"/>
    </source>
</evidence>
<dbReference type="GO" id="GO:0005654">
    <property type="term" value="C:nucleoplasm"/>
    <property type="evidence" value="ECO:0007669"/>
    <property type="project" value="TreeGrafter"/>
</dbReference>
<dbReference type="Proteomes" id="UP000013776">
    <property type="component" value="Unassembled WGS sequence"/>
</dbReference>
<feature type="compositionally biased region" description="Polar residues" evidence="3">
    <location>
        <begin position="725"/>
        <end position="736"/>
    </location>
</feature>
<dbReference type="PANTHER" id="PTHR23318">
    <property type="entry name" value="ATP SYNTHASE GAMMA-RELATED"/>
    <property type="match status" value="1"/>
</dbReference>
<dbReference type="InterPro" id="IPR011993">
    <property type="entry name" value="PH-like_dom_sf"/>
</dbReference>
<feature type="region of interest" description="Disordered" evidence="3">
    <location>
        <begin position="1"/>
        <end position="23"/>
    </location>
</feature>
<feature type="region of interest" description="Disordered" evidence="3">
    <location>
        <begin position="691"/>
        <end position="710"/>
    </location>
</feature>
<evidence type="ECO:0000259" key="4">
    <source>
        <dbReference type="Pfam" id="PF04802"/>
    </source>
</evidence>
<feature type="region of interest" description="Disordered" evidence="3">
    <location>
        <begin position="787"/>
        <end position="866"/>
    </location>
</feature>
<feature type="domain" description="PP4R3 EVH1-like" evidence="5">
    <location>
        <begin position="40"/>
        <end position="134"/>
    </location>
</feature>
<dbReference type="EMBL" id="CAHR02000066">
    <property type="protein sequence ID" value="CCG81982.1"/>
    <property type="molecule type" value="Genomic_DNA"/>
</dbReference>
<dbReference type="GO" id="GO:0006974">
    <property type="term" value="P:DNA damage response"/>
    <property type="evidence" value="ECO:0007669"/>
    <property type="project" value="TreeGrafter"/>
</dbReference>
<dbReference type="Pfam" id="PF22972">
    <property type="entry name" value="EVH1_PP4R3"/>
    <property type="match status" value="1"/>
</dbReference>
<comment type="caution">
    <text evidence="6">The sequence shown here is derived from an EMBL/GenBank/DDBJ whole genome shotgun (WGS) entry which is preliminary data.</text>
</comment>
<dbReference type="PANTHER" id="PTHR23318:SF0">
    <property type="entry name" value="SERINE_THREONINE-PROTEIN PHOSPHATASE 4 REGULATORY SUBUNIT 3"/>
    <property type="match status" value="1"/>
</dbReference>
<dbReference type="eggNOG" id="KOG2175">
    <property type="taxonomic scope" value="Eukaryota"/>
</dbReference>
<evidence type="ECO:0000256" key="2">
    <source>
        <dbReference type="ARBA" id="ARBA00023242"/>
    </source>
</evidence>
<feature type="region of interest" description="Disordered" evidence="3">
    <location>
        <begin position="725"/>
        <end position="770"/>
    </location>
</feature>
<accession>R4XF47</accession>
<keyword evidence="2" id="KW-0539">Nucleus</keyword>
<dbReference type="InterPro" id="IPR006887">
    <property type="entry name" value="P4R3-like_central_dom"/>
</dbReference>
<dbReference type="Gene3D" id="2.30.29.30">
    <property type="entry name" value="Pleckstrin-homology domain (PH domain)/Phosphotyrosine-binding domain (PTB)"/>
    <property type="match status" value="1"/>
</dbReference>
<organism evidence="6 7">
    <name type="scientific">Taphrina deformans (strain PYCC 5710 / ATCC 11124 / CBS 356.35 / IMI 108563 / JCM 9778 / NBRC 8474)</name>
    <name type="common">Peach leaf curl fungus</name>
    <name type="synonym">Lalaria deformans</name>
    <dbReference type="NCBI Taxonomy" id="1097556"/>
    <lineage>
        <taxon>Eukaryota</taxon>
        <taxon>Fungi</taxon>
        <taxon>Dikarya</taxon>
        <taxon>Ascomycota</taxon>
        <taxon>Taphrinomycotina</taxon>
        <taxon>Taphrinomycetes</taxon>
        <taxon>Taphrinales</taxon>
        <taxon>Taphrinaceae</taxon>
        <taxon>Taphrina</taxon>
    </lineage>
</organism>
<evidence type="ECO:0000256" key="1">
    <source>
        <dbReference type="ARBA" id="ARBA00004123"/>
    </source>
</evidence>
<feature type="compositionally biased region" description="Basic and acidic residues" evidence="3">
    <location>
        <begin position="857"/>
        <end position="866"/>
    </location>
</feature>
<dbReference type="STRING" id="1097556.R4XF47"/>
<dbReference type="AlphaFoldDB" id="R4XF47"/>
<evidence type="ECO:0000313" key="7">
    <source>
        <dbReference type="Proteomes" id="UP000013776"/>
    </source>
</evidence>
<protein>
    <submittedName>
        <fullName evidence="6">Uncharacterized protein</fullName>
    </submittedName>
</protein>
<dbReference type="SUPFAM" id="SSF50729">
    <property type="entry name" value="PH domain-like"/>
    <property type="match status" value="1"/>
</dbReference>
<name>R4XF47_TAPDE</name>
<feature type="domain" description="Serine/threonine-protein phosphatase 4 regulatory subunit 3-like central" evidence="4">
    <location>
        <begin position="184"/>
        <end position="688"/>
    </location>
</feature>
<dbReference type="GO" id="GO:0072542">
    <property type="term" value="F:protein phosphatase activator activity"/>
    <property type="evidence" value="ECO:0007669"/>
    <property type="project" value="TreeGrafter"/>
</dbReference>
<evidence type="ECO:0000256" key="3">
    <source>
        <dbReference type="SAM" id="MobiDB-lite"/>
    </source>
</evidence>
<keyword evidence="7" id="KW-1185">Reference proteome</keyword>
<comment type="subcellular location">
    <subcellularLocation>
        <location evidence="1">Nucleus</location>
    </subcellularLocation>
</comment>
<dbReference type="OrthoDB" id="27483at2759"/>
<dbReference type="Pfam" id="PF04802">
    <property type="entry name" value="PP4R3"/>
    <property type="match status" value="1"/>
</dbReference>
<dbReference type="GO" id="GO:0030289">
    <property type="term" value="C:protein phosphatase 4 complex"/>
    <property type="evidence" value="ECO:0007669"/>
    <property type="project" value="TreeGrafter"/>
</dbReference>
<evidence type="ECO:0000259" key="5">
    <source>
        <dbReference type="Pfam" id="PF22972"/>
    </source>
</evidence>
<gene>
    <name evidence="6" type="ORF">TAPDE_001891</name>
</gene>
<reference evidence="6 7" key="1">
    <citation type="journal article" date="2013" name="MBio">
        <title>Genome sequencing of the plant pathogen Taphrina deformans, the causal agent of peach leaf curl.</title>
        <authorList>
            <person name="Cisse O.H."/>
            <person name="Almeida J.M.G.C.F."/>
            <person name="Fonseca A."/>
            <person name="Kumar A.A."/>
            <person name="Salojaervi J."/>
            <person name="Overmyer K."/>
            <person name="Hauser P.M."/>
            <person name="Pagni M."/>
        </authorList>
    </citation>
    <scope>NUCLEOTIDE SEQUENCE [LARGE SCALE GENOMIC DNA]</scope>
    <source>
        <strain evidence="7">PYCC 5710 / ATCC 11124 / CBS 356.35 / IMI 108563 / JCM 9778 / NBRC 8474</strain>
    </source>
</reference>
<dbReference type="InterPro" id="IPR055236">
    <property type="entry name" value="EVH1_PP4R3"/>
</dbReference>
<dbReference type="InterPro" id="IPR051137">
    <property type="entry name" value="PP4R3-like"/>
</dbReference>
<sequence>MGDEVTPPLVELLSSPSDLLQAPDVSENTLEKIESTKQPRRVKVYEMKGDAWSDRGTGFCQGVVREREAVFHVNSEDTKDAVLLESKIIKDDLYQIQQNTLIVWQEPDGTDVALSFQEEEGCMEIWNFLRHVQKLLNGQEWDGPEDARASAIARNDDDISDDEIDPAGLDPVFLPDPSLARLDEVEEIVHVSMASVGRRESLAKFVLSENYVPKLTAALEIAEDMESVRDLHRLCNIMKALILLNDAAIFECILKDEVFLGVAGILEYDPDFPQHKAEHRKYLGDGSKFKEVVEVKDPEIKRKIHQTFRLQYLKDVVLARILDDPTFSILNTLIFFNQVDIIQHFQHNEDFLISLFGLFDPKTSMTQAAEKRPDAVAFIQQFTGIAKTLQAPARTSLYKTFIEHGLFQVLVYSLGDGAAPSVRLAGADIVMAVIDHDPKLIRGFIIEQSTEKEFTLCSTLVSLLIGEKDLGVKAQMTEAMRLLVDPAAGPPADGMGSSRPSEVVLRHRKDDPEAEKFLELFYSRDINTLMAPLLETDFARLKTITFEQTALFTHLCDLLCFFIRAHTFRSKFFILSQGISVAISRIFLTNERHLQLAALRYFRVCIGMNDEFYNRHLIKNNLFEPVVDLLLLCSHRDNLLNSAILEFFETIRRENMKAIIYNLVENCRSKLETMKSDTVRSLIYKYEQYEAPPPPPESTLVDENHNPDDGRWQQQKELETVQQEYFEQDGGQSTQPLRIIPTKRPLVDADYDDDELQTTTGPEQQADIDASEVGEVGHKAELPASVPAVEQNESDLEAVAASVDDKIGEKRRRSRDDEDSGELLRSKKSTAVEGRRNSGSPGGLASAVKKKMLFTFGKKEKEKERN</sequence>
<proteinExistence type="predicted"/>
<dbReference type="VEuPathDB" id="FungiDB:TAPDE_001891"/>